<feature type="region of interest" description="Disordered" evidence="1">
    <location>
        <begin position="75"/>
        <end position="103"/>
    </location>
</feature>
<dbReference type="GO" id="GO:0005768">
    <property type="term" value="C:endosome"/>
    <property type="evidence" value="ECO:0007669"/>
    <property type="project" value="TreeGrafter"/>
</dbReference>
<dbReference type="GO" id="GO:0008083">
    <property type="term" value="F:growth factor activity"/>
    <property type="evidence" value="ECO:0007669"/>
    <property type="project" value="InterPro"/>
</dbReference>
<feature type="compositionally biased region" description="Basic and acidic residues" evidence="1">
    <location>
        <begin position="88"/>
        <end position="99"/>
    </location>
</feature>
<proteinExistence type="predicted"/>
<comment type="caution">
    <text evidence="3">The sequence shown here is derived from an EMBL/GenBank/DDBJ whole genome shotgun (WGS) entry which is preliminary data.</text>
</comment>
<evidence type="ECO:0000256" key="1">
    <source>
        <dbReference type="SAM" id="MobiDB-lite"/>
    </source>
</evidence>
<organism evidence="3 4">
    <name type="scientific">Molossus molossus</name>
    <name type="common">Pallas' mastiff bat</name>
    <name type="synonym">Vespertilio molossus</name>
    <dbReference type="NCBI Taxonomy" id="27622"/>
    <lineage>
        <taxon>Eukaryota</taxon>
        <taxon>Metazoa</taxon>
        <taxon>Chordata</taxon>
        <taxon>Craniata</taxon>
        <taxon>Vertebrata</taxon>
        <taxon>Euteleostomi</taxon>
        <taxon>Mammalia</taxon>
        <taxon>Eutheria</taxon>
        <taxon>Laurasiatheria</taxon>
        <taxon>Chiroptera</taxon>
        <taxon>Yangochiroptera</taxon>
        <taxon>Molossidae</taxon>
        <taxon>Molossus</taxon>
    </lineage>
</organism>
<dbReference type="PANTHER" id="PTHR31179:SF5">
    <property type="entry name" value="RAB GTPASE-BINDING EFFECTOR PROTEIN 1"/>
    <property type="match status" value="1"/>
</dbReference>
<gene>
    <name evidence="3" type="ORF">HJG59_010543</name>
</gene>
<reference evidence="3 4" key="1">
    <citation type="journal article" date="2020" name="Nature">
        <title>Six reference-quality genomes reveal evolution of bat adaptations.</title>
        <authorList>
            <person name="Jebb D."/>
            <person name="Huang Z."/>
            <person name="Pippel M."/>
            <person name="Hughes G.M."/>
            <person name="Lavrichenko K."/>
            <person name="Devanna P."/>
            <person name="Winkler S."/>
            <person name="Jermiin L.S."/>
            <person name="Skirmuntt E.C."/>
            <person name="Katzourakis A."/>
            <person name="Burkitt-Gray L."/>
            <person name="Ray D.A."/>
            <person name="Sullivan K.A.M."/>
            <person name="Roscito J.G."/>
            <person name="Kirilenko B.M."/>
            <person name="Davalos L.M."/>
            <person name="Corthals A.P."/>
            <person name="Power M.L."/>
            <person name="Jones G."/>
            <person name="Ransome R.D."/>
            <person name="Dechmann D.K.N."/>
            <person name="Locatelli A.G."/>
            <person name="Puechmaille S.J."/>
            <person name="Fedrigo O."/>
            <person name="Jarvis E.D."/>
            <person name="Hiller M."/>
            <person name="Vernes S.C."/>
            <person name="Myers E.W."/>
            <person name="Teeling E.C."/>
        </authorList>
    </citation>
    <scope>NUCLEOTIDE SEQUENCE [LARGE SCALE GENOMIC DNA]</scope>
    <source>
        <strain evidence="3">MMolMol1</strain>
        <tissue evidence="3">Muscle</tissue>
    </source>
</reference>
<dbReference type="PANTHER" id="PTHR31179">
    <property type="entry name" value="RAB GTPASE-BINDING EFFECTOR PROTEIN"/>
    <property type="match status" value="1"/>
</dbReference>
<keyword evidence="4" id="KW-1185">Reference proteome</keyword>
<evidence type="ECO:0000313" key="3">
    <source>
        <dbReference type="EMBL" id="KAF6480677.1"/>
    </source>
</evidence>
<evidence type="ECO:0000259" key="2">
    <source>
        <dbReference type="Pfam" id="PF03528"/>
    </source>
</evidence>
<feature type="domain" description="Rabaptin coiled-coil" evidence="2">
    <location>
        <begin position="38"/>
        <end position="134"/>
    </location>
</feature>
<name>A0A7J8I7Z5_MOLMO</name>
<sequence>MQCYKLHKMIWDTFEHNCGKPKQRWRILRPLLQPLRIPKPVRDCEHQFHLRLEQERTQWAQYQESTEREIADLRRRLSEGQEEENLENEMKKAQGDSEKLPSVVMPMEKEIAALKDKLAEAEDKIKETEASKSRNDRGKHR</sequence>
<dbReference type="EMBL" id="JACASF010000004">
    <property type="protein sequence ID" value="KAF6480677.1"/>
    <property type="molecule type" value="Genomic_DNA"/>
</dbReference>
<dbReference type="GO" id="GO:0005096">
    <property type="term" value="F:GTPase activator activity"/>
    <property type="evidence" value="ECO:0007669"/>
    <property type="project" value="InterPro"/>
</dbReference>
<dbReference type="GO" id="GO:0006897">
    <property type="term" value="P:endocytosis"/>
    <property type="evidence" value="ECO:0007669"/>
    <property type="project" value="InterPro"/>
</dbReference>
<dbReference type="GO" id="GO:0030139">
    <property type="term" value="C:endocytic vesicle"/>
    <property type="evidence" value="ECO:0007669"/>
    <property type="project" value="TreeGrafter"/>
</dbReference>
<evidence type="ECO:0000313" key="4">
    <source>
        <dbReference type="Proteomes" id="UP000550707"/>
    </source>
</evidence>
<dbReference type="GO" id="GO:0006893">
    <property type="term" value="P:Golgi to plasma membrane transport"/>
    <property type="evidence" value="ECO:0007669"/>
    <property type="project" value="TreeGrafter"/>
</dbReference>
<feature type="region of interest" description="Disordered" evidence="1">
    <location>
        <begin position="120"/>
        <end position="141"/>
    </location>
</feature>
<dbReference type="Proteomes" id="UP000550707">
    <property type="component" value="Unassembled WGS sequence"/>
</dbReference>
<protein>
    <recommendedName>
        <fullName evidence="2">Rabaptin coiled-coil domain-containing protein</fullName>
    </recommendedName>
</protein>
<dbReference type="InterPro" id="IPR018514">
    <property type="entry name" value="Rabaptin_CC"/>
</dbReference>
<accession>A0A7J8I7Z5</accession>
<dbReference type="InterPro" id="IPR003914">
    <property type="entry name" value="Rabaptin"/>
</dbReference>
<dbReference type="InParanoid" id="A0A7J8I7Z5"/>
<dbReference type="Pfam" id="PF03528">
    <property type="entry name" value="Rabaptin"/>
    <property type="match status" value="1"/>
</dbReference>
<dbReference type="AlphaFoldDB" id="A0A7J8I7Z5"/>